<dbReference type="RefSeq" id="WP_093331770.1">
    <property type="nucleotide sequence ID" value="NZ_AP027363.1"/>
</dbReference>
<protein>
    <recommendedName>
        <fullName evidence="10">Xaa-Pro aminopeptidase</fullName>
        <ecNumber evidence="4">3.4.11.9</ecNumber>
    </recommendedName>
    <alternativeName>
        <fullName evidence="11">Aminopeptidase P II</fullName>
    </alternativeName>
    <alternativeName>
        <fullName evidence="12">X-Pro aminopeptidase</fullName>
    </alternativeName>
</protein>
<name>A0A1I0HFX2_THASX</name>
<evidence type="ECO:0000256" key="11">
    <source>
        <dbReference type="ARBA" id="ARBA00075356"/>
    </source>
</evidence>
<dbReference type="FunFam" id="3.90.230.10:FF:000002">
    <property type="entry name" value="Xaa-Pro aminopeptidase 3"/>
    <property type="match status" value="1"/>
</dbReference>
<dbReference type="OrthoDB" id="9806388at2"/>
<dbReference type="InterPro" id="IPR052433">
    <property type="entry name" value="X-Pro_dipept-like"/>
</dbReference>
<evidence type="ECO:0000256" key="2">
    <source>
        <dbReference type="ARBA" id="ARBA00001936"/>
    </source>
</evidence>
<dbReference type="Pfam" id="PF05195">
    <property type="entry name" value="AMP_N"/>
    <property type="match status" value="1"/>
</dbReference>
<evidence type="ECO:0000256" key="10">
    <source>
        <dbReference type="ARBA" id="ARBA00069363"/>
    </source>
</evidence>
<comment type="similarity">
    <text evidence="3 13">Belongs to the peptidase M24B family.</text>
</comment>
<dbReference type="GO" id="GO:0005829">
    <property type="term" value="C:cytosol"/>
    <property type="evidence" value="ECO:0007669"/>
    <property type="project" value="TreeGrafter"/>
</dbReference>
<keyword evidence="5" id="KW-0645">Protease</keyword>
<proteinExistence type="inferred from homology"/>
<comment type="catalytic activity">
    <reaction evidence="1">
        <text>Release of any N-terminal amino acid, including proline, that is linked to proline, even from a dipeptide or tripeptide.</text>
        <dbReference type="EC" id="3.4.11.9"/>
    </reaction>
</comment>
<dbReference type="GO" id="GO:0070006">
    <property type="term" value="F:metalloaminopeptidase activity"/>
    <property type="evidence" value="ECO:0007669"/>
    <property type="project" value="InterPro"/>
</dbReference>
<comment type="cofactor">
    <cofactor evidence="2">
        <name>Mn(2+)</name>
        <dbReference type="ChEBI" id="CHEBI:29035"/>
    </cofactor>
</comment>
<evidence type="ECO:0000256" key="13">
    <source>
        <dbReference type="RuleBase" id="RU000590"/>
    </source>
</evidence>
<keyword evidence="15" id="KW-0031">Aminopeptidase</keyword>
<dbReference type="Gene3D" id="3.40.350.10">
    <property type="entry name" value="Creatinase/prolidase N-terminal domain"/>
    <property type="match status" value="1"/>
</dbReference>
<keyword evidence="6 13" id="KW-0479">Metal-binding</keyword>
<evidence type="ECO:0000313" key="15">
    <source>
        <dbReference type="EMBL" id="SET82600.1"/>
    </source>
</evidence>
<dbReference type="AlphaFoldDB" id="A0A1I0HFX2"/>
<evidence type="ECO:0000256" key="6">
    <source>
        <dbReference type="ARBA" id="ARBA00022723"/>
    </source>
</evidence>
<dbReference type="STRING" id="349064.SAMN05660429_02784"/>
<dbReference type="GO" id="GO:0006508">
    <property type="term" value="P:proteolysis"/>
    <property type="evidence" value="ECO:0007669"/>
    <property type="project" value="UniProtKB-KW"/>
</dbReference>
<evidence type="ECO:0000256" key="7">
    <source>
        <dbReference type="ARBA" id="ARBA00022801"/>
    </source>
</evidence>
<dbReference type="EC" id="3.4.11.9" evidence="4"/>
<dbReference type="SUPFAM" id="SSF55920">
    <property type="entry name" value="Creatinase/aminopeptidase"/>
    <property type="match status" value="1"/>
</dbReference>
<dbReference type="Proteomes" id="UP000199308">
    <property type="component" value="Unassembled WGS sequence"/>
</dbReference>
<dbReference type="PANTHER" id="PTHR43226">
    <property type="entry name" value="XAA-PRO AMINOPEPTIDASE 3"/>
    <property type="match status" value="1"/>
</dbReference>
<evidence type="ECO:0000256" key="5">
    <source>
        <dbReference type="ARBA" id="ARBA00022670"/>
    </source>
</evidence>
<keyword evidence="7" id="KW-0378">Hydrolase</keyword>
<dbReference type="InterPro" id="IPR001131">
    <property type="entry name" value="Peptidase_M24B_aminopep-P_CS"/>
</dbReference>
<reference evidence="15 16" key="1">
    <citation type="submission" date="2016-10" db="EMBL/GenBank/DDBJ databases">
        <authorList>
            <person name="de Groot N.N."/>
        </authorList>
    </citation>
    <scope>NUCLEOTIDE SEQUENCE [LARGE SCALE GENOMIC DNA]</scope>
    <source>
        <strain evidence="15 16">DSM 19706</strain>
    </source>
</reference>
<organism evidence="15 16">
    <name type="scientific">Thalassotalea agarivorans</name>
    <name type="common">Thalassomonas agarivorans</name>
    <dbReference type="NCBI Taxonomy" id="349064"/>
    <lineage>
        <taxon>Bacteria</taxon>
        <taxon>Pseudomonadati</taxon>
        <taxon>Pseudomonadota</taxon>
        <taxon>Gammaproteobacteria</taxon>
        <taxon>Alteromonadales</taxon>
        <taxon>Colwelliaceae</taxon>
        <taxon>Thalassotalea</taxon>
    </lineage>
</organism>
<dbReference type="InterPro" id="IPR000994">
    <property type="entry name" value="Pept_M24"/>
</dbReference>
<dbReference type="SMART" id="SM01011">
    <property type="entry name" value="AMP_N"/>
    <property type="match status" value="1"/>
</dbReference>
<evidence type="ECO:0000256" key="4">
    <source>
        <dbReference type="ARBA" id="ARBA00012574"/>
    </source>
</evidence>
<dbReference type="Pfam" id="PF00557">
    <property type="entry name" value="Peptidase_M24"/>
    <property type="match status" value="1"/>
</dbReference>
<dbReference type="CDD" id="cd01087">
    <property type="entry name" value="Prolidase"/>
    <property type="match status" value="1"/>
</dbReference>
<dbReference type="InterPro" id="IPR036005">
    <property type="entry name" value="Creatinase/aminopeptidase-like"/>
</dbReference>
<evidence type="ECO:0000256" key="9">
    <source>
        <dbReference type="ARBA" id="ARBA00023211"/>
    </source>
</evidence>
<dbReference type="GO" id="GO:0030145">
    <property type="term" value="F:manganese ion binding"/>
    <property type="evidence" value="ECO:0007669"/>
    <property type="project" value="InterPro"/>
</dbReference>
<dbReference type="EMBL" id="FOHK01000016">
    <property type="protein sequence ID" value="SET82600.1"/>
    <property type="molecule type" value="Genomic_DNA"/>
</dbReference>
<dbReference type="Gene3D" id="3.90.230.10">
    <property type="entry name" value="Creatinase/methionine aminopeptidase superfamily"/>
    <property type="match status" value="1"/>
</dbReference>
<keyword evidence="8" id="KW-0482">Metalloprotease</keyword>
<evidence type="ECO:0000256" key="8">
    <source>
        <dbReference type="ARBA" id="ARBA00023049"/>
    </source>
</evidence>
<dbReference type="InterPro" id="IPR029149">
    <property type="entry name" value="Creatin/AminoP/Spt16_N"/>
</dbReference>
<accession>A0A1I0HFX2</accession>
<dbReference type="PROSITE" id="PS00491">
    <property type="entry name" value="PROLINE_PEPTIDASE"/>
    <property type="match status" value="1"/>
</dbReference>
<evidence type="ECO:0000256" key="3">
    <source>
        <dbReference type="ARBA" id="ARBA00008766"/>
    </source>
</evidence>
<dbReference type="PANTHER" id="PTHR43226:SF4">
    <property type="entry name" value="XAA-PRO AMINOPEPTIDASE 3"/>
    <property type="match status" value="1"/>
</dbReference>
<feature type="domain" description="Aminopeptidase P N-terminal" evidence="14">
    <location>
        <begin position="7"/>
        <end position="141"/>
    </location>
</feature>
<sequence length="443" mass="48785">MSATFTISLDEFLLRRTTFAAQMQNNSVAIIFANTEVTRSNDTEYHFCQDKNFFYLTGFNEPDGILVIAKVKGEVSTTLFSLPKDPHHEVWHGRRLGQALATESLGVDACFSVDDIDTHMPDILNGMHAVYYSFSGNQGVAAKIQGWLDDVRVRARQGFVAPTALLDAKPIIHEQRLIKSSQEIAVMQAASEISGKAHQRAMTACKTFQFEYQIEAEMLHEFAINGARFAAYNSIVAGGDNGNILHYTANDMALKQGDLLLIDAGAELNGYAADITRTFPVNGTFTDPQKTIYNLVLAAQQLAIDAIKPGASFAELNTKVNTFLTHGLVDLGILQGDLQTLLDENMVKKYFIHGLGHWLGLDVHDVGDYGIGEDGKQHRPFEPGMVMTIEPGIYIPLDADVDEKWRGIAIRIEDNVLVTESGCQNLTINAPKSVEDIEQLMGS</sequence>
<dbReference type="InterPro" id="IPR007865">
    <property type="entry name" value="Aminopep_P_N"/>
</dbReference>
<dbReference type="SUPFAM" id="SSF53092">
    <property type="entry name" value="Creatinase/prolidase N-terminal domain"/>
    <property type="match status" value="1"/>
</dbReference>
<dbReference type="NCBIfam" id="NF008131">
    <property type="entry name" value="PRK10879.1"/>
    <property type="match status" value="1"/>
</dbReference>
<evidence type="ECO:0000256" key="12">
    <source>
        <dbReference type="ARBA" id="ARBA00081411"/>
    </source>
</evidence>
<gene>
    <name evidence="15" type="ORF">SAMN05660429_02784</name>
</gene>
<evidence type="ECO:0000313" key="16">
    <source>
        <dbReference type="Proteomes" id="UP000199308"/>
    </source>
</evidence>
<evidence type="ECO:0000256" key="1">
    <source>
        <dbReference type="ARBA" id="ARBA00001424"/>
    </source>
</evidence>
<evidence type="ECO:0000259" key="14">
    <source>
        <dbReference type="SMART" id="SM01011"/>
    </source>
</evidence>
<keyword evidence="16" id="KW-1185">Reference proteome</keyword>
<keyword evidence="9" id="KW-0464">Manganese</keyword>